<dbReference type="Proteomes" id="UP001224359">
    <property type="component" value="Unassembled WGS sequence"/>
</dbReference>
<feature type="region of interest" description="Disordered" evidence="1">
    <location>
        <begin position="47"/>
        <end position="89"/>
    </location>
</feature>
<dbReference type="RefSeq" id="WP_306975092.1">
    <property type="nucleotide sequence ID" value="NZ_JAUSTQ010000003.1"/>
</dbReference>
<accession>A0ABT9VDB4</accession>
<evidence type="ECO:0000256" key="1">
    <source>
        <dbReference type="SAM" id="MobiDB-lite"/>
    </source>
</evidence>
<evidence type="ECO:0000313" key="3">
    <source>
        <dbReference type="Proteomes" id="UP001224359"/>
    </source>
</evidence>
<dbReference type="EMBL" id="JAUSTQ010000003">
    <property type="protein sequence ID" value="MDQ0158965.1"/>
    <property type="molecule type" value="Genomic_DNA"/>
</dbReference>
<name>A0ABT9VDB4_9BACI</name>
<comment type="caution">
    <text evidence="2">The sequence shown here is derived from an EMBL/GenBank/DDBJ whole genome shotgun (WGS) entry which is preliminary data.</text>
</comment>
<keyword evidence="3" id="KW-1185">Reference proteome</keyword>
<proteinExistence type="predicted"/>
<feature type="compositionally biased region" description="Basic and acidic residues" evidence="1">
    <location>
        <begin position="69"/>
        <end position="89"/>
    </location>
</feature>
<protein>
    <submittedName>
        <fullName evidence="2">Uncharacterized protein</fullName>
    </submittedName>
</protein>
<reference evidence="2 3" key="1">
    <citation type="submission" date="2023-07" db="EMBL/GenBank/DDBJ databases">
        <title>Genomic Encyclopedia of Type Strains, Phase IV (KMG-IV): sequencing the most valuable type-strain genomes for metagenomic binning, comparative biology and taxonomic classification.</title>
        <authorList>
            <person name="Goeker M."/>
        </authorList>
    </citation>
    <scope>NUCLEOTIDE SEQUENCE [LARGE SCALE GENOMIC DNA]</scope>
    <source>
        <strain evidence="2 3">DSM 16460</strain>
    </source>
</reference>
<gene>
    <name evidence="2" type="ORF">J2S77_000929</name>
</gene>
<feature type="region of interest" description="Disordered" evidence="1">
    <location>
        <begin position="1"/>
        <end position="24"/>
    </location>
</feature>
<organism evidence="2 3">
    <name type="scientific">Alkalibacillus salilacus</name>
    <dbReference type="NCBI Taxonomy" id="284582"/>
    <lineage>
        <taxon>Bacteria</taxon>
        <taxon>Bacillati</taxon>
        <taxon>Bacillota</taxon>
        <taxon>Bacilli</taxon>
        <taxon>Bacillales</taxon>
        <taxon>Bacillaceae</taxon>
        <taxon>Alkalibacillus</taxon>
    </lineage>
</organism>
<evidence type="ECO:0000313" key="2">
    <source>
        <dbReference type="EMBL" id="MDQ0158965.1"/>
    </source>
</evidence>
<sequence>MKVLKRFKDKHTGERFGPGDTVDWNDKDRVQSAVNRGLLEDDTGFLEAKSKQPPNEPKHVGGGYYELPNGDRVRGKEKAEKALKEMRGD</sequence>